<evidence type="ECO:0000256" key="2">
    <source>
        <dbReference type="PROSITE-ProRule" id="PRU00504"/>
    </source>
</evidence>
<keyword evidence="5" id="KW-1185">Reference proteome</keyword>
<organism evidence="4 5">
    <name type="scientific">Pararcticibacter amylolyticus</name>
    <dbReference type="NCBI Taxonomy" id="2173175"/>
    <lineage>
        <taxon>Bacteria</taxon>
        <taxon>Pseudomonadati</taxon>
        <taxon>Bacteroidota</taxon>
        <taxon>Sphingobacteriia</taxon>
        <taxon>Sphingobacteriales</taxon>
        <taxon>Sphingobacteriaceae</taxon>
        <taxon>Pararcticibacter</taxon>
    </lineage>
</organism>
<accession>A0A2U2PK21</accession>
<dbReference type="Gene3D" id="2.120.10.30">
    <property type="entry name" value="TolB, C-terminal domain"/>
    <property type="match status" value="2"/>
</dbReference>
<feature type="chain" id="PRO_5015619841" evidence="3">
    <location>
        <begin position="35"/>
        <end position="452"/>
    </location>
</feature>
<dbReference type="PANTHER" id="PTHR13833:SF71">
    <property type="entry name" value="NHL DOMAIN-CONTAINING PROTEIN"/>
    <property type="match status" value="1"/>
</dbReference>
<feature type="non-terminal residue" evidence="4">
    <location>
        <position position="452"/>
    </location>
</feature>
<evidence type="ECO:0000256" key="3">
    <source>
        <dbReference type="SAM" id="SignalP"/>
    </source>
</evidence>
<name>A0A2U2PK21_9SPHI</name>
<evidence type="ECO:0000313" key="5">
    <source>
        <dbReference type="Proteomes" id="UP000245647"/>
    </source>
</evidence>
<dbReference type="SUPFAM" id="SSF63829">
    <property type="entry name" value="Calcium-dependent phosphotriesterase"/>
    <property type="match status" value="1"/>
</dbReference>
<dbReference type="InterPro" id="IPR011042">
    <property type="entry name" value="6-blade_b-propeller_TolB-like"/>
</dbReference>
<feature type="repeat" description="NHL" evidence="2">
    <location>
        <begin position="353"/>
        <end position="383"/>
    </location>
</feature>
<comment type="caution">
    <text evidence="4">The sequence shown here is derived from an EMBL/GenBank/DDBJ whole genome shotgun (WGS) entry which is preliminary data.</text>
</comment>
<evidence type="ECO:0000313" key="4">
    <source>
        <dbReference type="EMBL" id="PWG81612.1"/>
    </source>
</evidence>
<keyword evidence="3" id="KW-0732">Signal</keyword>
<feature type="signal peptide" evidence="3">
    <location>
        <begin position="1"/>
        <end position="34"/>
    </location>
</feature>
<gene>
    <name evidence="4" type="ORF">DDR33_07210</name>
</gene>
<dbReference type="PROSITE" id="PS51125">
    <property type="entry name" value="NHL"/>
    <property type="match status" value="2"/>
</dbReference>
<dbReference type="AlphaFoldDB" id="A0A2U2PK21"/>
<evidence type="ECO:0000256" key="1">
    <source>
        <dbReference type="ARBA" id="ARBA00022737"/>
    </source>
</evidence>
<dbReference type="EMBL" id="QEAS01000004">
    <property type="protein sequence ID" value="PWG81612.1"/>
    <property type="molecule type" value="Genomic_DNA"/>
</dbReference>
<keyword evidence="1" id="KW-0677">Repeat</keyword>
<dbReference type="Gene3D" id="2.60.120.380">
    <property type="match status" value="2"/>
</dbReference>
<dbReference type="PANTHER" id="PTHR13833">
    <property type="match status" value="1"/>
</dbReference>
<protein>
    <submittedName>
        <fullName evidence="4">Uncharacterized protein</fullName>
    </submittedName>
</protein>
<proteinExistence type="predicted"/>
<dbReference type="Proteomes" id="UP000245647">
    <property type="component" value="Unassembled WGS sequence"/>
</dbReference>
<sequence>MNRSLQHQGFFSRRAIAVIISLASAFLLNSSALAQSGTEMYDAIDAGSFGSCGGGAFTDNRNNYSYNGTSYHNSYGESSPDVWYILNVSDYTDLRISLCGSSFDTYLHLLDANGNFINSNDDSECGRQSVINQSSLYPGIYYVVVEGYSSYTGDYNLEISSTSTGSTPEGANMYNPIWAGNYSSSGYYTHTMNNADACLGNDIGQASNDIYYQFTLTGTATVTLSHCGSTLDTYLHLLNSSGAVITQNDDNNGPECPGRQAWLQTTLSAGTYYVVSEGYSSGIGDITTNIRVVMQSSTPVIAYTFPSEITSGSPVSVNVTNTGAATVSGQTTSTYAGTGTAGYTNSSALSSTFNNPLAVVADASGNIYVADAGNNVVRKITPGGTVSTLAGAGYSGYAEGTGSGAQFKLPSALVIDASGNLIVTDQQNHRIRKISPSGSTSLFAGSGTAGFA</sequence>
<dbReference type="InterPro" id="IPR001258">
    <property type="entry name" value="NHL_repeat"/>
</dbReference>
<feature type="repeat" description="NHL" evidence="2">
    <location>
        <begin position="402"/>
        <end position="437"/>
    </location>
</feature>
<reference evidence="4 5" key="1">
    <citation type="submission" date="2018-04" db="EMBL/GenBank/DDBJ databases">
        <title>Pedobacter chongqingensis sp. nov., isolated from a rottenly hemp rope.</title>
        <authorList>
            <person name="Cai Y."/>
        </authorList>
    </citation>
    <scope>NUCLEOTIDE SEQUENCE [LARGE SCALE GENOMIC DNA]</scope>
    <source>
        <strain evidence="4 5">FJ4-8</strain>
    </source>
</reference>